<evidence type="ECO:0000313" key="3">
    <source>
        <dbReference type="EMBL" id="TCJ84687.1"/>
    </source>
</evidence>
<keyword evidence="1" id="KW-0732">Signal</keyword>
<name>A0A4R1ESV9_9GAMM</name>
<dbReference type="Proteomes" id="UP000294887">
    <property type="component" value="Unassembled WGS sequence"/>
</dbReference>
<evidence type="ECO:0000256" key="1">
    <source>
        <dbReference type="SAM" id="SignalP"/>
    </source>
</evidence>
<accession>A0A4R1ESV9</accession>
<dbReference type="Pfam" id="PF11845">
    <property type="entry name" value="Tll0287-like"/>
    <property type="match status" value="1"/>
</dbReference>
<feature type="domain" description="Tll0287-like" evidence="2">
    <location>
        <begin position="23"/>
        <end position="190"/>
    </location>
</feature>
<feature type="chain" id="PRO_5020971028" evidence="1">
    <location>
        <begin position="21"/>
        <end position="194"/>
    </location>
</feature>
<evidence type="ECO:0000313" key="4">
    <source>
        <dbReference type="Proteomes" id="UP000294887"/>
    </source>
</evidence>
<gene>
    <name evidence="3" type="ORF">EV695_2647</name>
</gene>
<dbReference type="InterPro" id="IPR021796">
    <property type="entry name" value="Tll0287-like_dom"/>
</dbReference>
<reference evidence="3 4" key="1">
    <citation type="submission" date="2019-03" db="EMBL/GenBank/DDBJ databases">
        <title>Genomic Encyclopedia of Type Strains, Phase IV (KMG-IV): sequencing the most valuable type-strain genomes for metagenomic binning, comparative biology and taxonomic classification.</title>
        <authorList>
            <person name="Goeker M."/>
        </authorList>
    </citation>
    <scope>NUCLEOTIDE SEQUENCE [LARGE SCALE GENOMIC DNA]</scope>
    <source>
        <strain evidence="3 4">DSM 24830</strain>
    </source>
</reference>
<protein>
    <submittedName>
        <fullName evidence="3">Uncharacterized protein DUF3365</fullName>
    </submittedName>
</protein>
<dbReference type="EMBL" id="SMFQ01000004">
    <property type="protein sequence ID" value="TCJ84687.1"/>
    <property type="molecule type" value="Genomic_DNA"/>
</dbReference>
<evidence type="ECO:0000259" key="2">
    <source>
        <dbReference type="Pfam" id="PF11845"/>
    </source>
</evidence>
<sequence length="194" mass="21095">MKKTIIIASLSMIFSAQVFAQTDTAKAEKQAAVKEAKKITQAFASELKKELVTAMKSGGPINALGVCNTKAMPITKQAAIDHKALVTRVSLNNRNPENIPNAWQKLVLEDFDARAAKGEDVMKMGYSKIIEEDGKKSLRFMKALPTGETCLLCHGSKIGADVQSKINELYPDDKAVGYEKGQVRGAIVVIKDLN</sequence>
<comment type="caution">
    <text evidence="3">The sequence shown here is derived from an EMBL/GenBank/DDBJ whole genome shotgun (WGS) entry which is preliminary data.</text>
</comment>
<proteinExistence type="predicted"/>
<dbReference type="AlphaFoldDB" id="A0A4R1ESV9"/>
<organism evidence="3 4">
    <name type="scientific">Cocleimonas flava</name>
    <dbReference type="NCBI Taxonomy" id="634765"/>
    <lineage>
        <taxon>Bacteria</taxon>
        <taxon>Pseudomonadati</taxon>
        <taxon>Pseudomonadota</taxon>
        <taxon>Gammaproteobacteria</taxon>
        <taxon>Thiotrichales</taxon>
        <taxon>Thiotrichaceae</taxon>
        <taxon>Cocleimonas</taxon>
    </lineage>
</organism>
<feature type="signal peptide" evidence="1">
    <location>
        <begin position="1"/>
        <end position="20"/>
    </location>
</feature>
<keyword evidence="4" id="KW-1185">Reference proteome</keyword>
<dbReference type="RefSeq" id="WP_165874708.1">
    <property type="nucleotide sequence ID" value="NZ_BAAAFU010000006.1"/>
</dbReference>